<evidence type="ECO:0000256" key="2">
    <source>
        <dbReference type="SAM" id="Phobius"/>
    </source>
</evidence>
<keyword evidence="2" id="KW-0472">Membrane</keyword>
<organism evidence="3 4">
    <name type="scientific">Synaphobranchus kaupii</name>
    <name type="common">Kaup's arrowtooth eel</name>
    <dbReference type="NCBI Taxonomy" id="118154"/>
    <lineage>
        <taxon>Eukaryota</taxon>
        <taxon>Metazoa</taxon>
        <taxon>Chordata</taxon>
        <taxon>Craniata</taxon>
        <taxon>Vertebrata</taxon>
        <taxon>Euteleostomi</taxon>
        <taxon>Actinopterygii</taxon>
        <taxon>Neopterygii</taxon>
        <taxon>Teleostei</taxon>
        <taxon>Anguilliformes</taxon>
        <taxon>Synaphobranchidae</taxon>
        <taxon>Synaphobranchus</taxon>
    </lineage>
</organism>
<feature type="compositionally biased region" description="Polar residues" evidence="1">
    <location>
        <begin position="237"/>
        <end position="246"/>
    </location>
</feature>
<dbReference type="Proteomes" id="UP001152622">
    <property type="component" value="Chromosome 20"/>
</dbReference>
<feature type="compositionally biased region" description="Polar residues" evidence="1">
    <location>
        <begin position="442"/>
        <end position="462"/>
    </location>
</feature>
<evidence type="ECO:0000313" key="3">
    <source>
        <dbReference type="EMBL" id="KAJ8336145.1"/>
    </source>
</evidence>
<reference evidence="3" key="1">
    <citation type="journal article" date="2023" name="Science">
        <title>Genome structures resolve the early diversification of teleost fishes.</title>
        <authorList>
            <person name="Parey E."/>
            <person name="Louis A."/>
            <person name="Montfort J."/>
            <person name="Bouchez O."/>
            <person name="Roques C."/>
            <person name="Iampietro C."/>
            <person name="Lluch J."/>
            <person name="Castinel A."/>
            <person name="Donnadieu C."/>
            <person name="Desvignes T."/>
            <person name="Floi Bucao C."/>
            <person name="Jouanno E."/>
            <person name="Wen M."/>
            <person name="Mejri S."/>
            <person name="Dirks R."/>
            <person name="Jansen H."/>
            <person name="Henkel C."/>
            <person name="Chen W.J."/>
            <person name="Zahm M."/>
            <person name="Cabau C."/>
            <person name="Klopp C."/>
            <person name="Thompson A.W."/>
            <person name="Robinson-Rechavi M."/>
            <person name="Braasch I."/>
            <person name="Lecointre G."/>
            <person name="Bobe J."/>
            <person name="Postlethwait J.H."/>
            <person name="Berthelot C."/>
            <person name="Roest Crollius H."/>
            <person name="Guiguen Y."/>
        </authorList>
    </citation>
    <scope>NUCLEOTIDE SEQUENCE</scope>
    <source>
        <strain evidence="3">WJC10195</strain>
    </source>
</reference>
<feature type="region of interest" description="Disordered" evidence="1">
    <location>
        <begin position="237"/>
        <end position="293"/>
    </location>
</feature>
<sequence>MASATASDGQAPWHTIGRAGNPLARLSTGAGAIPLVKWAPAFCQRQLVLVTSETPLAPESIPPLTEVTAQEAEVKELTLSAPAVEQENEVQNVVQDAGEAVEQAVEEEAAEEAAAPEPAAETLEPAEQEAEAAGEVGQEVALEVAEEAAAVEEPAPEEEVVVEEVAQPVGEEAEVAEAEPAQEEAVPEPVGQGEPAVVEAAEEVVEEVREEAAVGEAVEEGTEPVVETAEEVLVDSNETGASQASETGEPDLTPGPADTYVPAESQGPAIPAIPSSREETNHVGGENVQESNDFNEIITSKDELLNPVPAEEAPTLDDVVVVVEDVEAEEEMEEKEEQVVEEEEVIPATASAPLLEEEMVEEGESVEATADEGAALGLEAWKIGAISAAVFLFLETIVIIVYFLKCRKKTVSGAVPVKATEDCEAAQTTAEEASESSPASEDQTQQNNIAESLDMSQFQQEETMADIPLDPPAESSPEEPTDDVRTSVL</sequence>
<proteinExistence type="predicted"/>
<feature type="transmembrane region" description="Helical" evidence="2">
    <location>
        <begin position="383"/>
        <end position="404"/>
    </location>
</feature>
<feature type="compositionally biased region" description="Low complexity" evidence="1">
    <location>
        <begin position="426"/>
        <end position="441"/>
    </location>
</feature>
<protein>
    <submittedName>
        <fullName evidence="3">Uncharacterized protein</fullName>
    </submittedName>
</protein>
<keyword evidence="2" id="KW-0812">Transmembrane</keyword>
<feature type="region of interest" description="Disordered" evidence="1">
    <location>
        <begin position="173"/>
        <end position="194"/>
    </location>
</feature>
<accession>A0A9Q1EC96</accession>
<feature type="compositionally biased region" description="Acidic residues" evidence="1">
    <location>
        <begin position="173"/>
        <end position="186"/>
    </location>
</feature>
<feature type="region of interest" description="Disordered" evidence="1">
    <location>
        <begin position="105"/>
        <end position="136"/>
    </location>
</feature>
<evidence type="ECO:0000256" key="1">
    <source>
        <dbReference type="SAM" id="MobiDB-lite"/>
    </source>
</evidence>
<dbReference type="OrthoDB" id="9937655at2759"/>
<keyword evidence="2" id="KW-1133">Transmembrane helix</keyword>
<keyword evidence="4" id="KW-1185">Reference proteome</keyword>
<dbReference type="EMBL" id="JAINUF010000020">
    <property type="protein sequence ID" value="KAJ8336145.1"/>
    <property type="molecule type" value="Genomic_DNA"/>
</dbReference>
<dbReference type="AlphaFoldDB" id="A0A9Q1EC96"/>
<feature type="region of interest" description="Disordered" evidence="1">
    <location>
        <begin position="426"/>
        <end position="489"/>
    </location>
</feature>
<evidence type="ECO:0000313" key="4">
    <source>
        <dbReference type="Proteomes" id="UP001152622"/>
    </source>
</evidence>
<name>A0A9Q1EC96_SYNKA</name>
<feature type="compositionally biased region" description="Low complexity" evidence="1">
    <location>
        <begin position="112"/>
        <end position="123"/>
    </location>
</feature>
<gene>
    <name evidence="3" type="ORF">SKAU_G00394880</name>
</gene>
<comment type="caution">
    <text evidence="3">The sequence shown here is derived from an EMBL/GenBank/DDBJ whole genome shotgun (WGS) entry which is preliminary data.</text>
</comment>